<organism evidence="3 4">
    <name type="scientific">Butyricicoccus faecihominis</name>
    <dbReference type="NCBI Taxonomy" id="1712515"/>
    <lineage>
        <taxon>Bacteria</taxon>
        <taxon>Bacillati</taxon>
        <taxon>Bacillota</taxon>
        <taxon>Clostridia</taxon>
        <taxon>Eubacteriales</taxon>
        <taxon>Butyricicoccaceae</taxon>
        <taxon>Butyricicoccus</taxon>
    </lineage>
</organism>
<evidence type="ECO:0000313" key="3">
    <source>
        <dbReference type="EMBL" id="GFO88485.1"/>
    </source>
</evidence>
<evidence type="ECO:0000313" key="4">
    <source>
        <dbReference type="Proteomes" id="UP000620147"/>
    </source>
</evidence>
<accession>A0ABQ1E0K5</accession>
<keyword evidence="4" id="KW-1185">Reference proteome</keyword>
<evidence type="ECO:0000259" key="2">
    <source>
        <dbReference type="Pfam" id="PF12960"/>
    </source>
</evidence>
<dbReference type="InterPro" id="IPR024380">
    <property type="entry name" value="DUF3848"/>
</dbReference>
<reference evidence="3 4" key="1">
    <citation type="submission" date="2020-06" db="EMBL/GenBank/DDBJ databases">
        <title>Characterization of fructooligosaccharide metabolism and fructooligosaccharide-degrading enzymes in human commensal butyrate producers.</title>
        <authorList>
            <person name="Tanno H."/>
            <person name="Fujii T."/>
            <person name="Hirano K."/>
            <person name="Maeno S."/>
            <person name="Tonozuka T."/>
            <person name="Sakamoto M."/>
            <person name="Ohkuma M."/>
            <person name="Tochio T."/>
            <person name="Endo A."/>
        </authorList>
    </citation>
    <scope>NUCLEOTIDE SEQUENCE [LARGE SCALE GENOMIC DNA]</scope>
    <source>
        <strain evidence="3 4">JCM 31056</strain>
    </source>
</reference>
<name>A0ABQ1E0K5_9FIRM</name>
<dbReference type="EMBL" id="BLYJ01000019">
    <property type="protein sequence ID" value="GFO88485.1"/>
    <property type="molecule type" value="Genomic_DNA"/>
</dbReference>
<dbReference type="InterPro" id="IPR024383">
    <property type="entry name" value="DUF3849"/>
</dbReference>
<gene>
    <name evidence="3" type="ORF">BUFA31_16490</name>
</gene>
<protein>
    <recommendedName>
        <fullName evidence="5">DUF3849 domain-containing protein</fullName>
    </recommendedName>
</protein>
<proteinExistence type="predicted"/>
<dbReference type="Proteomes" id="UP000620147">
    <property type="component" value="Unassembled WGS sequence"/>
</dbReference>
<dbReference type="Pfam" id="PF12960">
    <property type="entry name" value="DUF3849"/>
    <property type="match status" value="1"/>
</dbReference>
<evidence type="ECO:0008006" key="5">
    <source>
        <dbReference type="Google" id="ProtNLM"/>
    </source>
</evidence>
<feature type="domain" description="DUF3849" evidence="2">
    <location>
        <begin position="117"/>
        <end position="239"/>
    </location>
</feature>
<dbReference type="Pfam" id="PF12959">
    <property type="entry name" value="DUF3848"/>
    <property type="match status" value="1"/>
</dbReference>
<feature type="domain" description="DUF3848" evidence="1">
    <location>
        <begin position="10"/>
        <end position="98"/>
    </location>
</feature>
<sequence length="253" mass="29925">MSTTEERAQTLYDKALTELNTYLEDMKTKPPQEIINSAYQIVNKQDLLMILESAELTPAELNVLNELDHPLQVLYEEWLPVEDRHMEELRDSVQSYLDTRLQYRAEKLYADPSVFRYEGSYSEAREKGEVHLYRANRKRDRACIDAFTENISDANEARRMREFVQEWTQEFGHDRCKFLLGYTVQCADWDGRYSVASKREAAKTNYHITPEHDPFSEFHTNAHPCLVNYAYELLIEQERDKKKSAPKRDEPER</sequence>
<evidence type="ECO:0000259" key="1">
    <source>
        <dbReference type="Pfam" id="PF12959"/>
    </source>
</evidence>
<comment type="caution">
    <text evidence="3">The sequence shown here is derived from an EMBL/GenBank/DDBJ whole genome shotgun (WGS) entry which is preliminary data.</text>
</comment>
<dbReference type="RefSeq" id="WP_188885874.1">
    <property type="nucleotide sequence ID" value="NZ_BLYJ01000019.1"/>
</dbReference>